<proteinExistence type="inferred from homology"/>
<dbReference type="SUPFAM" id="SSF51984">
    <property type="entry name" value="MurCD N-terminal domain"/>
    <property type="match status" value="1"/>
</dbReference>
<keyword evidence="5 14" id="KW-0436">Ligase</keyword>
<evidence type="ECO:0000256" key="3">
    <source>
        <dbReference type="ARBA" id="ARBA00012211"/>
    </source>
</evidence>
<feature type="binding site" evidence="14">
    <location>
        <begin position="135"/>
        <end position="141"/>
    </location>
    <ligand>
        <name>ATP</name>
        <dbReference type="ChEBI" id="CHEBI:30616"/>
    </ligand>
</feature>
<keyword evidence="11 14" id="KW-0131">Cell cycle</keyword>
<reference evidence="18 19" key="1">
    <citation type="submission" date="2017-09" db="EMBL/GenBank/DDBJ databases">
        <title>Depth-based differentiation of microbial function through sediment-hosted aquifers and enrichment of novel symbionts in the deep terrestrial subsurface.</title>
        <authorList>
            <person name="Probst A.J."/>
            <person name="Ladd B."/>
            <person name="Jarett J.K."/>
            <person name="Geller-Mcgrath D.E."/>
            <person name="Sieber C.M."/>
            <person name="Emerson J.B."/>
            <person name="Anantharaman K."/>
            <person name="Thomas B.C."/>
            <person name="Malmstrom R."/>
            <person name="Stieglmeier M."/>
            <person name="Klingl A."/>
            <person name="Woyke T."/>
            <person name="Ryan C.M."/>
            <person name="Banfield J.F."/>
        </authorList>
    </citation>
    <scope>NUCLEOTIDE SEQUENCE [LARGE SCALE GENOMIC DNA]</scope>
    <source>
        <strain evidence="18">CG11_big_fil_rev_8_21_14_0_20_39_10</strain>
    </source>
</reference>
<evidence type="ECO:0000259" key="15">
    <source>
        <dbReference type="Pfam" id="PF01225"/>
    </source>
</evidence>
<dbReference type="AlphaFoldDB" id="A0A2M6K950"/>
<evidence type="ECO:0000259" key="16">
    <source>
        <dbReference type="Pfam" id="PF02875"/>
    </source>
</evidence>
<dbReference type="InterPro" id="IPR004101">
    <property type="entry name" value="Mur_ligase_C"/>
</dbReference>
<evidence type="ECO:0000313" key="19">
    <source>
        <dbReference type="Proteomes" id="UP000230869"/>
    </source>
</evidence>
<dbReference type="InterPro" id="IPR005758">
    <property type="entry name" value="UDP-N-AcMur_Ala_ligase_MurC"/>
</dbReference>
<dbReference type="PANTHER" id="PTHR43445:SF3">
    <property type="entry name" value="UDP-N-ACETYLMURAMATE--L-ALANINE LIGASE"/>
    <property type="match status" value="1"/>
</dbReference>
<comment type="similarity">
    <text evidence="14">Belongs to the MurCDEF family.</text>
</comment>
<evidence type="ECO:0000256" key="7">
    <source>
        <dbReference type="ARBA" id="ARBA00022741"/>
    </source>
</evidence>
<evidence type="ECO:0000256" key="1">
    <source>
        <dbReference type="ARBA" id="ARBA00004496"/>
    </source>
</evidence>
<dbReference type="InterPro" id="IPR050061">
    <property type="entry name" value="MurCDEF_pg_biosynth"/>
</dbReference>
<gene>
    <name evidence="14 18" type="primary">murC</name>
    <name evidence="18" type="ORF">COV49_02345</name>
</gene>
<dbReference type="GO" id="GO:0008360">
    <property type="term" value="P:regulation of cell shape"/>
    <property type="evidence" value="ECO:0007669"/>
    <property type="project" value="UniProtKB-KW"/>
</dbReference>
<evidence type="ECO:0000256" key="11">
    <source>
        <dbReference type="ARBA" id="ARBA00023306"/>
    </source>
</evidence>
<dbReference type="Pfam" id="PF08245">
    <property type="entry name" value="Mur_ligase_M"/>
    <property type="match status" value="1"/>
</dbReference>
<keyword evidence="9 14" id="KW-0133">Cell shape</keyword>
<evidence type="ECO:0000256" key="2">
    <source>
        <dbReference type="ARBA" id="ARBA00004752"/>
    </source>
</evidence>
<evidence type="ECO:0000256" key="4">
    <source>
        <dbReference type="ARBA" id="ARBA00022490"/>
    </source>
</evidence>
<dbReference type="GO" id="GO:0005524">
    <property type="term" value="F:ATP binding"/>
    <property type="evidence" value="ECO:0007669"/>
    <property type="project" value="UniProtKB-UniRule"/>
</dbReference>
<dbReference type="InterPro" id="IPR013221">
    <property type="entry name" value="Mur_ligase_cen"/>
</dbReference>
<keyword evidence="6 14" id="KW-0132">Cell division</keyword>
<dbReference type="Gene3D" id="3.40.1190.10">
    <property type="entry name" value="Mur-like, catalytic domain"/>
    <property type="match status" value="1"/>
</dbReference>
<dbReference type="Gene3D" id="3.90.190.20">
    <property type="entry name" value="Mur ligase, C-terminal domain"/>
    <property type="match status" value="1"/>
</dbReference>
<keyword evidence="12 14" id="KW-0961">Cell wall biogenesis/degradation</keyword>
<dbReference type="GO" id="GO:0009252">
    <property type="term" value="P:peptidoglycan biosynthetic process"/>
    <property type="evidence" value="ECO:0007669"/>
    <property type="project" value="UniProtKB-UniRule"/>
</dbReference>
<comment type="caution">
    <text evidence="18">The sequence shown here is derived from an EMBL/GenBank/DDBJ whole genome shotgun (WGS) entry which is preliminary data.</text>
</comment>
<dbReference type="InterPro" id="IPR000713">
    <property type="entry name" value="Mur_ligase_N"/>
</dbReference>
<dbReference type="SUPFAM" id="SSF53244">
    <property type="entry name" value="MurD-like peptide ligases, peptide-binding domain"/>
    <property type="match status" value="1"/>
</dbReference>
<keyword evidence="4 14" id="KW-0963">Cytoplasm</keyword>
<dbReference type="GO" id="GO:0051301">
    <property type="term" value="P:cell division"/>
    <property type="evidence" value="ECO:0007669"/>
    <property type="project" value="UniProtKB-KW"/>
</dbReference>
<keyword evidence="8 14" id="KW-0067">ATP-binding</keyword>
<dbReference type="InterPro" id="IPR036615">
    <property type="entry name" value="Mur_ligase_C_dom_sf"/>
</dbReference>
<comment type="catalytic activity">
    <reaction evidence="13 14">
        <text>UDP-N-acetyl-alpha-D-muramate + L-alanine + ATP = UDP-N-acetyl-alpha-D-muramoyl-L-alanine + ADP + phosphate + H(+)</text>
        <dbReference type="Rhea" id="RHEA:23372"/>
        <dbReference type="ChEBI" id="CHEBI:15378"/>
        <dbReference type="ChEBI" id="CHEBI:30616"/>
        <dbReference type="ChEBI" id="CHEBI:43474"/>
        <dbReference type="ChEBI" id="CHEBI:57972"/>
        <dbReference type="ChEBI" id="CHEBI:70757"/>
        <dbReference type="ChEBI" id="CHEBI:83898"/>
        <dbReference type="ChEBI" id="CHEBI:456216"/>
        <dbReference type="EC" id="6.3.2.8"/>
    </reaction>
</comment>
<dbReference type="HAMAP" id="MF_00046">
    <property type="entry name" value="MurC"/>
    <property type="match status" value="1"/>
</dbReference>
<dbReference type="PANTHER" id="PTHR43445">
    <property type="entry name" value="UDP-N-ACETYLMURAMATE--L-ALANINE LIGASE-RELATED"/>
    <property type="match status" value="1"/>
</dbReference>
<protein>
    <recommendedName>
        <fullName evidence="3 14">UDP-N-acetylmuramate--L-alanine ligase</fullName>
        <ecNumber evidence="3 14">6.3.2.8</ecNumber>
    </recommendedName>
    <alternativeName>
        <fullName evidence="14">UDP-N-acetylmuramoyl-L-alanine synthetase</fullName>
    </alternativeName>
</protein>
<dbReference type="GO" id="GO:0008763">
    <property type="term" value="F:UDP-N-acetylmuramate-L-alanine ligase activity"/>
    <property type="evidence" value="ECO:0007669"/>
    <property type="project" value="UniProtKB-UniRule"/>
</dbReference>
<evidence type="ECO:0000256" key="12">
    <source>
        <dbReference type="ARBA" id="ARBA00023316"/>
    </source>
</evidence>
<feature type="domain" description="Mur ligase N-terminal catalytic" evidence="15">
    <location>
        <begin position="27"/>
        <end position="126"/>
    </location>
</feature>
<comment type="subcellular location">
    <subcellularLocation>
        <location evidence="1 14">Cytoplasm</location>
    </subcellularLocation>
</comment>
<feature type="domain" description="Mur ligase C-terminal" evidence="16">
    <location>
        <begin position="347"/>
        <end position="483"/>
    </location>
</feature>
<dbReference type="UniPathway" id="UPA00219"/>
<dbReference type="InterPro" id="IPR036565">
    <property type="entry name" value="Mur-like_cat_sf"/>
</dbReference>
<sequence>MSLGEDAGSNRGRRLQECNMDLSQIKKIYMIGIKGVGMTMLAQFLAAKNIEITGSDTDETFMTDRVLKESGIKVIEGFNEENIPKDADLIIYSTAYNQKTNPEVARVLAGKTRTMTYAEGLAEVFNTHFGFAVVGSHGKTTTSAWLGFVLEKSGLNPNVMVGARVPQLGGTSLIGTSNYLVAELDEYQNKLQYYNPKAVILNNIDYDHPDFFPSEKEYKQVFIDFIKKIPTKGFLVANWDDKITRSIAGVNTRAKVISYGLKEAADYVAYDIKAQGGKQFFKVKFGVGDEDETDKPVADSELGDFSIQLAGRHNISNALAVIAAAIELGVELRLIRTYLEEFTGAARRMERMGSFRGADIIDDYAHHPTEIQATLAGARALYPKNKLIVVFHPHTFTRTKSLLDDFAKSFGEADELIVLDIYGSAREEQGGVHSKDLIKAIKHKNTKTQKHQEVKYIPTLNECEKYLRQNVEREDVVLLMGAGDVFRIGEKLVKS</sequence>
<dbReference type="Gene3D" id="3.40.50.720">
    <property type="entry name" value="NAD(P)-binding Rossmann-like Domain"/>
    <property type="match status" value="1"/>
</dbReference>
<dbReference type="SUPFAM" id="SSF53623">
    <property type="entry name" value="MurD-like peptide ligases, catalytic domain"/>
    <property type="match status" value="1"/>
</dbReference>
<evidence type="ECO:0000256" key="10">
    <source>
        <dbReference type="ARBA" id="ARBA00022984"/>
    </source>
</evidence>
<evidence type="ECO:0000256" key="8">
    <source>
        <dbReference type="ARBA" id="ARBA00022840"/>
    </source>
</evidence>
<dbReference type="EMBL" id="PCWW01000038">
    <property type="protein sequence ID" value="PIR13423.1"/>
    <property type="molecule type" value="Genomic_DNA"/>
</dbReference>
<dbReference type="Pfam" id="PF01225">
    <property type="entry name" value="Mur_ligase"/>
    <property type="match status" value="1"/>
</dbReference>
<dbReference type="NCBIfam" id="TIGR01082">
    <property type="entry name" value="murC"/>
    <property type="match status" value="1"/>
</dbReference>
<evidence type="ECO:0000256" key="9">
    <source>
        <dbReference type="ARBA" id="ARBA00022960"/>
    </source>
</evidence>
<evidence type="ECO:0000256" key="5">
    <source>
        <dbReference type="ARBA" id="ARBA00022598"/>
    </source>
</evidence>
<evidence type="ECO:0000256" key="14">
    <source>
        <dbReference type="HAMAP-Rule" id="MF_00046"/>
    </source>
</evidence>
<dbReference type="EC" id="6.3.2.8" evidence="3 14"/>
<keyword evidence="10 14" id="KW-0573">Peptidoglycan synthesis</keyword>
<dbReference type="Proteomes" id="UP000230869">
    <property type="component" value="Unassembled WGS sequence"/>
</dbReference>
<comment type="function">
    <text evidence="14">Cell wall formation.</text>
</comment>
<dbReference type="GO" id="GO:0005737">
    <property type="term" value="C:cytoplasm"/>
    <property type="evidence" value="ECO:0007669"/>
    <property type="project" value="UniProtKB-SubCell"/>
</dbReference>
<organism evidence="18 19">
    <name type="scientific">Candidatus Falkowbacteria bacterium CG11_big_fil_rev_8_21_14_0_20_39_10</name>
    <dbReference type="NCBI Taxonomy" id="1974570"/>
    <lineage>
        <taxon>Bacteria</taxon>
        <taxon>Candidatus Falkowiibacteriota</taxon>
    </lineage>
</organism>
<evidence type="ECO:0000313" key="18">
    <source>
        <dbReference type="EMBL" id="PIR13423.1"/>
    </source>
</evidence>
<evidence type="ECO:0000259" key="17">
    <source>
        <dbReference type="Pfam" id="PF08245"/>
    </source>
</evidence>
<evidence type="ECO:0000256" key="13">
    <source>
        <dbReference type="ARBA" id="ARBA00047833"/>
    </source>
</evidence>
<dbReference type="GO" id="GO:0071555">
    <property type="term" value="P:cell wall organization"/>
    <property type="evidence" value="ECO:0007669"/>
    <property type="project" value="UniProtKB-KW"/>
</dbReference>
<comment type="pathway">
    <text evidence="2 14">Cell wall biogenesis; peptidoglycan biosynthesis.</text>
</comment>
<accession>A0A2M6K950</accession>
<dbReference type="Pfam" id="PF02875">
    <property type="entry name" value="Mur_ligase_C"/>
    <property type="match status" value="1"/>
</dbReference>
<feature type="domain" description="Mur ligase central" evidence="17">
    <location>
        <begin position="133"/>
        <end position="325"/>
    </location>
</feature>
<name>A0A2M6K950_9BACT</name>
<evidence type="ECO:0000256" key="6">
    <source>
        <dbReference type="ARBA" id="ARBA00022618"/>
    </source>
</evidence>
<keyword evidence="7 14" id="KW-0547">Nucleotide-binding</keyword>